<feature type="domain" description="Histidine kinase/HSP90-like ATPase" evidence="5">
    <location>
        <begin position="305"/>
        <end position="393"/>
    </location>
</feature>
<protein>
    <recommendedName>
        <fullName evidence="5">Histidine kinase/HSP90-like ATPase domain-containing protein</fullName>
    </recommendedName>
</protein>
<dbReference type="PANTHER" id="PTHR24421:SF61">
    <property type="entry name" value="OXYGEN SENSOR HISTIDINE KINASE NREB"/>
    <property type="match status" value="1"/>
</dbReference>
<keyword evidence="4" id="KW-0812">Transmembrane</keyword>
<keyword evidence="3" id="KW-0902">Two-component regulatory system</keyword>
<dbReference type="RefSeq" id="WP_173065767.1">
    <property type="nucleotide sequence ID" value="NZ_BAABGO010000020.1"/>
</dbReference>
<keyword evidence="1" id="KW-0808">Transferase</keyword>
<name>A0A6V8KLT1_9ACTN</name>
<dbReference type="PANTHER" id="PTHR24421">
    <property type="entry name" value="NITRATE/NITRITE SENSOR PROTEIN NARX-RELATED"/>
    <property type="match status" value="1"/>
</dbReference>
<evidence type="ECO:0000313" key="7">
    <source>
        <dbReference type="Proteomes" id="UP000482800"/>
    </source>
</evidence>
<evidence type="ECO:0000256" key="4">
    <source>
        <dbReference type="SAM" id="Phobius"/>
    </source>
</evidence>
<dbReference type="Pfam" id="PF02518">
    <property type="entry name" value="HATPase_c"/>
    <property type="match status" value="1"/>
</dbReference>
<proteinExistence type="predicted"/>
<accession>A0A6V8KLT1</accession>
<dbReference type="InterPro" id="IPR036890">
    <property type="entry name" value="HATPase_C_sf"/>
</dbReference>
<dbReference type="InterPro" id="IPR050482">
    <property type="entry name" value="Sensor_HK_TwoCompSys"/>
</dbReference>
<dbReference type="EMBL" id="BLPF01000003">
    <property type="protein sequence ID" value="GFJ83371.1"/>
    <property type="molecule type" value="Genomic_DNA"/>
</dbReference>
<gene>
    <name evidence="6" type="ORF">Phou_075510</name>
</gene>
<dbReference type="Gene3D" id="3.30.565.10">
    <property type="entry name" value="Histidine kinase-like ATPase, C-terminal domain"/>
    <property type="match status" value="1"/>
</dbReference>
<reference evidence="6 7" key="2">
    <citation type="submission" date="2020-03" db="EMBL/GenBank/DDBJ databases">
        <authorList>
            <person name="Ichikawa N."/>
            <person name="Kimura A."/>
            <person name="Kitahashi Y."/>
            <person name="Uohara A."/>
        </authorList>
    </citation>
    <scope>NUCLEOTIDE SEQUENCE [LARGE SCALE GENOMIC DNA]</scope>
    <source>
        <strain evidence="6 7">NBRC 108639</strain>
    </source>
</reference>
<feature type="transmembrane region" description="Helical" evidence="4">
    <location>
        <begin position="85"/>
        <end position="105"/>
    </location>
</feature>
<evidence type="ECO:0000256" key="3">
    <source>
        <dbReference type="ARBA" id="ARBA00023012"/>
    </source>
</evidence>
<reference evidence="6 7" key="1">
    <citation type="submission" date="2020-03" db="EMBL/GenBank/DDBJ databases">
        <title>Whole genome shotgun sequence of Phytohabitans houttuyneae NBRC 108639.</title>
        <authorList>
            <person name="Komaki H."/>
            <person name="Tamura T."/>
        </authorList>
    </citation>
    <scope>NUCLEOTIDE SEQUENCE [LARGE SCALE GENOMIC DNA]</scope>
    <source>
        <strain evidence="6 7">NBRC 108639</strain>
    </source>
</reference>
<dbReference type="GO" id="GO:0000160">
    <property type="term" value="P:phosphorelay signal transduction system"/>
    <property type="evidence" value="ECO:0007669"/>
    <property type="project" value="UniProtKB-KW"/>
</dbReference>
<sequence length="395" mass="41041">MGFVAFRGFGADDALATLASMGVRRMLTPLMVTVRLSSGVVGAVVAMVGLAPPARPGWVIAGSLGILLWSGLFALQMLRRGPSPLLTCADVLVVMLLLLAHPWLVPAEVRAVSAGTGWVDIIAGASVWIAQFGLRQPFGLAVGFLVAAAYAVGDGQVREAPLHLAVGAVLAAGLVTALRRSADTADAVLADAADRRHAAIVRAAVRSDERDHQRHLHDTVLATLTMVHTGGIASESTALRECAAADLAVIEGLRARPASADEPGRPMVRLDLMLRFGTVRPQLGGTPLDVSTDISPVELPADVATAMAQCVAEALTNVARHADTGEAHLAARAHDDGVSVTVSDNGVGFDITAVPPHRRGVRESIEGRMRSIGGSARVRSGSGTGTRVVLRWPDG</sequence>
<dbReference type="GO" id="GO:0016301">
    <property type="term" value="F:kinase activity"/>
    <property type="evidence" value="ECO:0007669"/>
    <property type="project" value="UniProtKB-KW"/>
</dbReference>
<evidence type="ECO:0000256" key="1">
    <source>
        <dbReference type="ARBA" id="ARBA00022679"/>
    </source>
</evidence>
<dbReference type="AlphaFoldDB" id="A0A6V8KLT1"/>
<evidence type="ECO:0000259" key="5">
    <source>
        <dbReference type="Pfam" id="PF02518"/>
    </source>
</evidence>
<keyword evidence="7" id="KW-1185">Reference proteome</keyword>
<evidence type="ECO:0000313" key="6">
    <source>
        <dbReference type="EMBL" id="GFJ83371.1"/>
    </source>
</evidence>
<dbReference type="Proteomes" id="UP000482800">
    <property type="component" value="Unassembled WGS sequence"/>
</dbReference>
<organism evidence="6 7">
    <name type="scientific">Phytohabitans houttuyneae</name>
    <dbReference type="NCBI Taxonomy" id="1076126"/>
    <lineage>
        <taxon>Bacteria</taxon>
        <taxon>Bacillati</taxon>
        <taxon>Actinomycetota</taxon>
        <taxon>Actinomycetes</taxon>
        <taxon>Micromonosporales</taxon>
        <taxon>Micromonosporaceae</taxon>
    </lineage>
</organism>
<feature type="transmembrane region" description="Helical" evidence="4">
    <location>
        <begin position="111"/>
        <end position="130"/>
    </location>
</feature>
<feature type="transmembrane region" description="Helical" evidence="4">
    <location>
        <begin position="30"/>
        <end position="51"/>
    </location>
</feature>
<keyword evidence="4" id="KW-1133">Transmembrane helix</keyword>
<comment type="caution">
    <text evidence="6">The sequence shown here is derived from an EMBL/GenBank/DDBJ whole genome shotgun (WGS) entry which is preliminary data.</text>
</comment>
<evidence type="ECO:0000256" key="2">
    <source>
        <dbReference type="ARBA" id="ARBA00022777"/>
    </source>
</evidence>
<dbReference type="SUPFAM" id="SSF55874">
    <property type="entry name" value="ATPase domain of HSP90 chaperone/DNA topoisomerase II/histidine kinase"/>
    <property type="match status" value="1"/>
</dbReference>
<keyword evidence="2" id="KW-0418">Kinase</keyword>
<dbReference type="CDD" id="cd16917">
    <property type="entry name" value="HATPase_UhpB-NarQ-NarX-like"/>
    <property type="match status" value="1"/>
</dbReference>
<feature type="transmembrane region" description="Helical" evidence="4">
    <location>
        <begin position="57"/>
        <end position="78"/>
    </location>
</feature>
<dbReference type="InterPro" id="IPR003594">
    <property type="entry name" value="HATPase_dom"/>
</dbReference>
<keyword evidence="4" id="KW-0472">Membrane</keyword>